<dbReference type="RefSeq" id="WP_155363653.1">
    <property type="nucleotide sequence ID" value="NZ_CP043930.1"/>
</dbReference>
<dbReference type="EMBL" id="CP043930">
    <property type="protein sequence ID" value="QGQ22588.1"/>
    <property type="molecule type" value="Genomic_DNA"/>
</dbReference>
<reference evidence="1 2" key="1">
    <citation type="submission" date="2019-09" db="EMBL/GenBank/DDBJ databases">
        <title>Gimesia benthica sp. nov., a novel bacterium isolated from deep-sea water of the Northwest Indian Ocean.</title>
        <authorList>
            <person name="Dai X."/>
        </authorList>
    </citation>
    <scope>NUCLEOTIDE SEQUENCE [LARGE SCALE GENOMIC DNA]</scope>
    <source>
        <strain evidence="1 2">E7</strain>
    </source>
</reference>
<dbReference type="AlphaFoldDB" id="A0A6I6A980"/>
<evidence type="ECO:0008006" key="3">
    <source>
        <dbReference type="Google" id="ProtNLM"/>
    </source>
</evidence>
<dbReference type="KEGG" id="gim:F1728_07810"/>
<name>A0A6I6A980_9PLAN</name>
<accession>A0A6I6A980</accession>
<proteinExistence type="predicted"/>
<dbReference type="Gene3D" id="2.160.20.10">
    <property type="entry name" value="Single-stranded right-handed beta-helix, Pectin lyase-like"/>
    <property type="match status" value="1"/>
</dbReference>
<dbReference type="SUPFAM" id="SSF51126">
    <property type="entry name" value="Pectin lyase-like"/>
    <property type="match status" value="1"/>
</dbReference>
<protein>
    <recommendedName>
        <fullName evidence="3">DUF1565 domain-containing protein</fullName>
    </recommendedName>
</protein>
<evidence type="ECO:0000313" key="2">
    <source>
        <dbReference type="Proteomes" id="UP000427281"/>
    </source>
</evidence>
<evidence type="ECO:0000313" key="1">
    <source>
        <dbReference type="EMBL" id="QGQ22588.1"/>
    </source>
</evidence>
<sequence length="212" mass="22662">MLLTNWLTTLTSRIKKRPTFRSRDRRAIRRRWQTATQNQITTAEVLEDRTLLTTFFVDDDYTSGSDFSGTDTDPGTGGDQNAVWNVTAFATIQDAVNAAAASGDTIQVAAGTYSGLISLNKSVDLLGANAGVDPNGMARAAESIIDHDGFYAIQPTADDITIDGFSFEGNGGRVIDSYAGADNLTIANNIFNNTNIPGGKVASSCNPVRLMI</sequence>
<dbReference type="InterPro" id="IPR012334">
    <property type="entry name" value="Pectin_lyas_fold"/>
</dbReference>
<gene>
    <name evidence="1" type="ORF">F1728_07810</name>
</gene>
<dbReference type="InterPro" id="IPR011050">
    <property type="entry name" value="Pectin_lyase_fold/virulence"/>
</dbReference>
<dbReference type="Proteomes" id="UP000427281">
    <property type="component" value="Chromosome"/>
</dbReference>
<keyword evidence="2" id="KW-1185">Reference proteome</keyword>
<organism evidence="1 2">
    <name type="scientific">Gimesia benthica</name>
    <dbReference type="NCBI Taxonomy" id="2608982"/>
    <lineage>
        <taxon>Bacteria</taxon>
        <taxon>Pseudomonadati</taxon>
        <taxon>Planctomycetota</taxon>
        <taxon>Planctomycetia</taxon>
        <taxon>Planctomycetales</taxon>
        <taxon>Planctomycetaceae</taxon>
        <taxon>Gimesia</taxon>
    </lineage>
</organism>